<protein>
    <submittedName>
        <fullName evidence="2">Uncharacterized protein</fullName>
    </submittedName>
</protein>
<evidence type="ECO:0000313" key="3">
    <source>
        <dbReference type="Proteomes" id="UP000230842"/>
    </source>
</evidence>
<dbReference type="Gene3D" id="3.30.870.10">
    <property type="entry name" value="Endonuclease Chain A"/>
    <property type="match status" value="1"/>
</dbReference>
<feature type="region of interest" description="Disordered" evidence="1">
    <location>
        <begin position="280"/>
        <end position="310"/>
    </location>
</feature>
<evidence type="ECO:0000256" key="1">
    <source>
        <dbReference type="SAM" id="MobiDB-lite"/>
    </source>
</evidence>
<keyword evidence="3" id="KW-1185">Reference proteome</keyword>
<dbReference type="SUPFAM" id="SSF56024">
    <property type="entry name" value="Phospholipase D/nuclease"/>
    <property type="match status" value="1"/>
</dbReference>
<dbReference type="CDD" id="cd09176">
    <property type="entry name" value="PLDc_unchar6"/>
    <property type="match status" value="1"/>
</dbReference>
<organism evidence="2 3">
    <name type="scientific">Mumia flava</name>
    <dbReference type="NCBI Taxonomy" id="1348852"/>
    <lineage>
        <taxon>Bacteria</taxon>
        <taxon>Bacillati</taxon>
        <taxon>Actinomycetota</taxon>
        <taxon>Actinomycetes</taxon>
        <taxon>Propionibacteriales</taxon>
        <taxon>Nocardioidaceae</taxon>
        <taxon>Mumia</taxon>
    </lineage>
</organism>
<reference evidence="2 3" key="1">
    <citation type="submission" date="2017-11" db="EMBL/GenBank/DDBJ databases">
        <title>Genomic Encyclopedia of Archaeal and Bacterial Type Strains, Phase II (KMG-II): From Individual Species to Whole Genera.</title>
        <authorList>
            <person name="Goeker M."/>
        </authorList>
    </citation>
    <scope>NUCLEOTIDE SEQUENCE [LARGE SCALE GENOMIC DNA]</scope>
    <source>
        <strain evidence="2 3">DSM 27763</strain>
    </source>
</reference>
<dbReference type="OrthoDB" id="369674at2"/>
<name>A0A2M9B754_9ACTN</name>
<accession>A0A2M9B754</accession>
<dbReference type="EMBL" id="PGEZ01000002">
    <property type="protein sequence ID" value="PJJ53765.1"/>
    <property type="molecule type" value="Genomic_DNA"/>
</dbReference>
<dbReference type="Proteomes" id="UP000230842">
    <property type="component" value="Unassembled WGS sequence"/>
</dbReference>
<gene>
    <name evidence="2" type="ORF">CLV56_3259</name>
</gene>
<sequence>MLSPDDRHVLTDALNPPSGMRLDAAAVSTYSLDLTSLLMAPLAMAAHEITSSGVTDPLALLEAVRRYADRTTVFCQAGAIHVPPEYQRLVTFAERCVVEVATADEGTFHPKVWLLRFAGADGSEHHRTLVLSRNLTRDQSWDTILQLDEAAEDTQRVLDGEKVAQFFGRLPQLALRPLPGVHGDSVASLAASARMVRFELPAGFHDGEFLGIGLDPGDRWPLPEVADRLLVVSPFLDRTTIDRLPDSNDTVVVSRAETLDRIGRTALEGISTFVLQAPAESDEADPNGTDQRGQNASSASRGTADSASSLLEPTRGLHAKLFAWDSGHESHLLTGSANATSAAFRRNVEASVLLSGRRAQAGVEAILDDPSLGLRRVLQEYVPTTDDGTSDEDMRAERDLEAFHLALAEAGATLHVTGRDDGYHDLQLTLDAAVPSVGETAIRPISLPARVHRRSWAGGPVTWAEVDTKDLTPFVAIETTLERDGRTTVRSCVITANLVGAPETRARTVLRSLVENERDLLRLLALLLQDPSFDPGFLASSSTESEGTGERRPIFDDLVLLEPLVRAAARGDDGLDRVARLFEDLSDEDNHVPYLTDEIATLWKTVWAAKKASA</sequence>
<proteinExistence type="predicted"/>
<feature type="compositionally biased region" description="Polar residues" evidence="1">
    <location>
        <begin position="288"/>
        <end position="310"/>
    </location>
</feature>
<dbReference type="InterPro" id="IPR059166">
    <property type="entry name" value="PLD-like_cat"/>
</dbReference>
<dbReference type="AlphaFoldDB" id="A0A2M9B754"/>
<dbReference type="RefSeq" id="WP_039342251.1">
    <property type="nucleotide sequence ID" value="NZ_PGEZ01000002.1"/>
</dbReference>
<evidence type="ECO:0000313" key="2">
    <source>
        <dbReference type="EMBL" id="PJJ53765.1"/>
    </source>
</evidence>
<comment type="caution">
    <text evidence="2">The sequence shown here is derived from an EMBL/GenBank/DDBJ whole genome shotgun (WGS) entry which is preliminary data.</text>
</comment>